<dbReference type="Gene3D" id="3.90.79.10">
    <property type="entry name" value="Nucleoside Triphosphate Pyrophosphohydrolase"/>
    <property type="match status" value="1"/>
</dbReference>
<gene>
    <name evidence="2" type="ORF">D7294_25575</name>
</gene>
<dbReference type="Proteomes" id="UP000272474">
    <property type="component" value="Unassembled WGS sequence"/>
</dbReference>
<dbReference type="InterPro" id="IPR015797">
    <property type="entry name" value="NUDIX_hydrolase-like_dom_sf"/>
</dbReference>
<dbReference type="InterPro" id="IPR000086">
    <property type="entry name" value="NUDIX_hydrolase_dom"/>
</dbReference>
<dbReference type="PROSITE" id="PS51462">
    <property type="entry name" value="NUDIX"/>
    <property type="match status" value="1"/>
</dbReference>
<evidence type="ECO:0000313" key="3">
    <source>
        <dbReference type="Proteomes" id="UP000272474"/>
    </source>
</evidence>
<keyword evidence="3" id="KW-1185">Reference proteome</keyword>
<proteinExistence type="predicted"/>
<comment type="caution">
    <text evidence="2">The sequence shown here is derived from an EMBL/GenBank/DDBJ whole genome shotgun (WGS) entry which is preliminary data.</text>
</comment>
<organism evidence="2 3">
    <name type="scientific">Streptomyces hoynatensis</name>
    <dbReference type="NCBI Taxonomy" id="1141874"/>
    <lineage>
        <taxon>Bacteria</taxon>
        <taxon>Bacillati</taxon>
        <taxon>Actinomycetota</taxon>
        <taxon>Actinomycetes</taxon>
        <taxon>Kitasatosporales</taxon>
        <taxon>Streptomycetaceae</taxon>
        <taxon>Streptomyces</taxon>
    </lineage>
</organism>
<dbReference type="OrthoDB" id="4556257at2"/>
<evidence type="ECO:0000313" key="2">
    <source>
        <dbReference type="EMBL" id="RKN38223.1"/>
    </source>
</evidence>
<name>A0A3A9YQI2_9ACTN</name>
<dbReference type="Pfam" id="PF00293">
    <property type="entry name" value="NUDIX"/>
    <property type="match status" value="1"/>
</dbReference>
<feature type="domain" description="Nudix hydrolase" evidence="1">
    <location>
        <begin position="115"/>
        <end position="268"/>
    </location>
</feature>
<protein>
    <submittedName>
        <fullName evidence="2">NUDIX domain-containing protein</fullName>
    </submittedName>
</protein>
<dbReference type="EMBL" id="RBAL01000019">
    <property type="protein sequence ID" value="RKN38223.1"/>
    <property type="molecule type" value="Genomic_DNA"/>
</dbReference>
<dbReference type="SUPFAM" id="SSF55811">
    <property type="entry name" value="Nudix"/>
    <property type="match status" value="1"/>
</dbReference>
<dbReference type="AlphaFoldDB" id="A0A3A9YQI2"/>
<sequence length="278" mass="29689">MSGVHRGGWRPARCGPGRPYDVPVTESLSPAGVDFFEVHRLRLREVGAPQVSPEEEAVGDRVWDKAVRANPSLFDGPVVACAGLEWEGPHSLVLSWARVTYRHYALRRVPGCVSWLPSLFVSVVQATDDGRVLVARMSSSTAAPGRWQLPGGSVEPPGEGGVLDAGGVRGNAARELAEEIGVEVPPERLPLWAVTRGENRSIGLVHTAPALPGAVLRRCFAGVTAADRARGVVSELDRIALIGSVAELGELDGPHADYLEPIVRRFLEGWGPGGKRTV</sequence>
<evidence type="ECO:0000259" key="1">
    <source>
        <dbReference type="PROSITE" id="PS51462"/>
    </source>
</evidence>
<reference evidence="2 3" key="1">
    <citation type="journal article" date="2014" name="Int. J. Syst. Evol. Microbiol.">
        <title>Streptomyces hoynatensis sp. nov., isolated from deep marine sediment.</title>
        <authorList>
            <person name="Veyisoglu A."/>
            <person name="Sahin N."/>
        </authorList>
    </citation>
    <scope>NUCLEOTIDE SEQUENCE [LARGE SCALE GENOMIC DNA]</scope>
    <source>
        <strain evidence="2 3">KCTC 29097</strain>
    </source>
</reference>
<accession>A0A3A9YQI2</accession>
<dbReference type="CDD" id="cd02883">
    <property type="entry name" value="NUDIX_Hydrolase"/>
    <property type="match status" value="1"/>
</dbReference>